<organism evidence="3 4">
    <name type="scientific">Pristionchus entomophagus</name>
    <dbReference type="NCBI Taxonomy" id="358040"/>
    <lineage>
        <taxon>Eukaryota</taxon>
        <taxon>Metazoa</taxon>
        <taxon>Ecdysozoa</taxon>
        <taxon>Nematoda</taxon>
        <taxon>Chromadorea</taxon>
        <taxon>Rhabditida</taxon>
        <taxon>Rhabditina</taxon>
        <taxon>Diplogasteromorpha</taxon>
        <taxon>Diplogasteroidea</taxon>
        <taxon>Neodiplogasteridae</taxon>
        <taxon>Pristionchus</taxon>
    </lineage>
</organism>
<evidence type="ECO:0000313" key="3">
    <source>
        <dbReference type="EMBL" id="GMS96080.1"/>
    </source>
</evidence>
<evidence type="ECO:0000313" key="4">
    <source>
        <dbReference type="Proteomes" id="UP001432027"/>
    </source>
</evidence>
<reference evidence="3" key="1">
    <citation type="submission" date="2023-10" db="EMBL/GenBank/DDBJ databases">
        <title>Genome assembly of Pristionchus species.</title>
        <authorList>
            <person name="Yoshida K."/>
            <person name="Sommer R.J."/>
        </authorList>
    </citation>
    <scope>NUCLEOTIDE SEQUENCE</scope>
    <source>
        <strain evidence="3">RS0144</strain>
    </source>
</reference>
<feature type="region of interest" description="Disordered" evidence="1">
    <location>
        <begin position="266"/>
        <end position="372"/>
    </location>
</feature>
<feature type="compositionally biased region" description="Basic and acidic residues" evidence="1">
    <location>
        <begin position="363"/>
        <end position="372"/>
    </location>
</feature>
<dbReference type="InterPro" id="IPR040126">
    <property type="entry name" value="STOX1/2"/>
</dbReference>
<dbReference type="GO" id="GO:0005634">
    <property type="term" value="C:nucleus"/>
    <property type="evidence" value="ECO:0007669"/>
    <property type="project" value="TreeGrafter"/>
</dbReference>
<dbReference type="AlphaFoldDB" id="A0AAV5TNS8"/>
<dbReference type="GO" id="GO:0005737">
    <property type="term" value="C:cytoplasm"/>
    <property type="evidence" value="ECO:0007669"/>
    <property type="project" value="TreeGrafter"/>
</dbReference>
<dbReference type="PANTHER" id="PTHR22437">
    <property type="entry name" value="WINGED HELIX DOMAIN-CONTAINING PROTEIN"/>
    <property type="match status" value="1"/>
</dbReference>
<feature type="non-terminal residue" evidence="3">
    <location>
        <position position="403"/>
    </location>
</feature>
<dbReference type="GO" id="GO:0000977">
    <property type="term" value="F:RNA polymerase II transcription regulatory region sequence-specific DNA binding"/>
    <property type="evidence" value="ECO:0007669"/>
    <property type="project" value="TreeGrafter"/>
</dbReference>
<dbReference type="Pfam" id="PF10264">
    <property type="entry name" value="WHD_Storkhead"/>
    <property type="match status" value="1"/>
</dbReference>
<dbReference type="InterPro" id="IPR019391">
    <property type="entry name" value="Storkhead-box_WHD"/>
</dbReference>
<dbReference type="Proteomes" id="UP001432027">
    <property type="component" value="Unassembled WGS sequence"/>
</dbReference>
<keyword evidence="4" id="KW-1185">Reference proteome</keyword>
<dbReference type="EMBL" id="BTSX01000004">
    <property type="protein sequence ID" value="GMS96080.1"/>
    <property type="molecule type" value="Genomic_DNA"/>
</dbReference>
<feature type="compositionally biased region" description="Polar residues" evidence="1">
    <location>
        <begin position="348"/>
        <end position="362"/>
    </location>
</feature>
<feature type="compositionally biased region" description="Low complexity" evidence="1">
    <location>
        <begin position="334"/>
        <end position="345"/>
    </location>
</feature>
<evidence type="ECO:0000259" key="2">
    <source>
        <dbReference type="Pfam" id="PF10264"/>
    </source>
</evidence>
<comment type="caution">
    <text evidence="3">The sequence shown here is derived from an EMBL/GenBank/DDBJ whole genome shotgun (WGS) entry which is preliminary data.</text>
</comment>
<accession>A0AAV5TNS8</accession>
<evidence type="ECO:0000256" key="1">
    <source>
        <dbReference type="SAM" id="MobiDB-lite"/>
    </source>
</evidence>
<protein>
    <recommendedName>
        <fullName evidence="2">Winged helix Storkhead-box1 domain-containing protein</fullName>
    </recommendedName>
</protein>
<dbReference type="GO" id="GO:0006357">
    <property type="term" value="P:regulation of transcription by RNA polymerase II"/>
    <property type="evidence" value="ECO:0007669"/>
    <property type="project" value="InterPro"/>
</dbReference>
<feature type="compositionally biased region" description="Basic and acidic residues" evidence="1">
    <location>
        <begin position="319"/>
        <end position="332"/>
    </location>
</feature>
<feature type="compositionally biased region" description="Basic residues" evidence="1">
    <location>
        <begin position="273"/>
        <end position="288"/>
    </location>
</feature>
<feature type="non-terminal residue" evidence="3">
    <location>
        <position position="1"/>
    </location>
</feature>
<feature type="domain" description="Winged helix Storkhead-box1" evidence="2">
    <location>
        <begin position="102"/>
        <end position="176"/>
    </location>
</feature>
<sequence>STDRTMPAQTVESLVISFTGEHKSGRRLFDGLLEANSTSFWNHSFMAAISSLKYTGFVRPSTLFVSAPSHHAESIRCAYAKRMLKCPSGVFIASLGEMGRIKAVEQLTLVPLSDAFCDAVATLNRCGRAATLCSVRDQIGRQCSQLAPPTQEMLAQTATALAKEGLVARVGQHMFVTPAPSKTTVECQTGESMMVPEREERKERKKEGILARLFTRKNFGSPVKGGVEKKDKSRCVLSHLGQSSNILPDWEFSDVIEERPREFRAPVYSTRPRSARNHKRREDRHHQRAQQYRNPSSDDDNSYPVYPTTHYGPIDPPESIERFHRENNEMTRRPVVMPSSVPIPSKARASTPTSSDSAYSRSVSEHSDNDDHTYVNLRSVSDMEETQFEECTLWNGPSTPIVT</sequence>
<proteinExistence type="predicted"/>
<dbReference type="PANTHER" id="PTHR22437:SF0">
    <property type="entry name" value="FI21431P1"/>
    <property type="match status" value="1"/>
</dbReference>
<name>A0AAV5TNS8_9BILA</name>
<gene>
    <name evidence="3" type="ORF">PENTCL1PPCAC_18255</name>
</gene>